<reference evidence="1" key="2">
    <citation type="submission" date="2023-04" db="EMBL/GenBank/DDBJ databases">
        <authorList>
            <person name="Bruccoleri R.E."/>
            <person name="Oakeley E.J."/>
            <person name="Faust A.-M."/>
            <person name="Dessus-Babus S."/>
            <person name="Altorfer M."/>
            <person name="Burckhardt D."/>
            <person name="Oertli M."/>
            <person name="Naumann U."/>
            <person name="Petersen F."/>
            <person name="Wong J."/>
        </authorList>
    </citation>
    <scope>NUCLEOTIDE SEQUENCE</scope>
    <source>
        <strain evidence="1">GSM-AAB239-AS_SAM_17_03QT</strain>
        <tissue evidence="1">Leaf</tissue>
    </source>
</reference>
<organism evidence="1 2">
    <name type="scientific">Iris pallida</name>
    <name type="common">Sweet iris</name>
    <dbReference type="NCBI Taxonomy" id="29817"/>
    <lineage>
        <taxon>Eukaryota</taxon>
        <taxon>Viridiplantae</taxon>
        <taxon>Streptophyta</taxon>
        <taxon>Embryophyta</taxon>
        <taxon>Tracheophyta</taxon>
        <taxon>Spermatophyta</taxon>
        <taxon>Magnoliopsida</taxon>
        <taxon>Liliopsida</taxon>
        <taxon>Asparagales</taxon>
        <taxon>Iridaceae</taxon>
        <taxon>Iridoideae</taxon>
        <taxon>Irideae</taxon>
        <taxon>Iris</taxon>
    </lineage>
</organism>
<keyword evidence="2" id="KW-1185">Reference proteome</keyword>
<dbReference type="EMBL" id="JANAVB010027999">
    <property type="protein sequence ID" value="KAJ6816999.1"/>
    <property type="molecule type" value="Genomic_DNA"/>
</dbReference>
<sequence>MHKFCTVSLYTSFKQIGGRSLGVETQVDSKLLALHPKEEIYITVFYCFYCIYDRNVNVNTICLQDYLLI</sequence>
<dbReference type="AlphaFoldDB" id="A0AAX6FKZ1"/>
<dbReference type="Proteomes" id="UP001140949">
    <property type="component" value="Unassembled WGS sequence"/>
</dbReference>
<evidence type="ECO:0000313" key="2">
    <source>
        <dbReference type="Proteomes" id="UP001140949"/>
    </source>
</evidence>
<comment type="caution">
    <text evidence="1">The sequence shown here is derived from an EMBL/GenBank/DDBJ whole genome shotgun (WGS) entry which is preliminary data.</text>
</comment>
<accession>A0AAX6FKZ1</accession>
<evidence type="ECO:0000313" key="1">
    <source>
        <dbReference type="EMBL" id="KAJ6816999.1"/>
    </source>
</evidence>
<gene>
    <name evidence="1" type="ORF">M6B38_413945</name>
</gene>
<name>A0AAX6FKZ1_IRIPA</name>
<reference evidence="1" key="1">
    <citation type="journal article" date="2023" name="GigaByte">
        <title>Genome assembly of the bearded iris, Iris pallida Lam.</title>
        <authorList>
            <person name="Bruccoleri R.E."/>
            <person name="Oakeley E.J."/>
            <person name="Faust A.M.E."/>
            <person name="Altorfer M."/>
            <person name="Dessus-Babus S."/>
            <person name="Burckhardt D."/>
            <person name="Oertli M."/>
            <person name="Naumann U."/>
            <person name="Petersen F."/>
            <person name="Wong J."/>
        </authorList>
    </citation>
    <scope>NUCLEOTIDE SEQUENCE</scope>
    <source>
        <strain evidence="1">GSM-AAB239-AS_SAM_17_03QT</strain>
    </source>
</reference>
<protein>
    <submittedName>
        <fullName evidence="1">Inter alpha-trypsin inhibitor, heavy chain 4-like</fullName>
    </submittedName>
</protein>
<proteinExistence type="predicted"/>